<evidence type="ECO:0000259" key="5">
    <source>
        <dbReference type="PROSITE" id="PS50932"/>
    </source>
</evidence>
<dbReference type="GO" id="GO:0000976">
    <property type="term" value="F:transcription cis-regulatory region binding"/>
    <property type="evidence" value="ECO:0007669"/>
    <property type="project" value="TreeGrafter"/>
</dbReference>
<feature type="domain" description="HTH lacI-type" evidence="5">
    <location>
        <begin position="7"/>
        <end position="62"/>
    </location>
</feature>
<keyword evidence="1" id="KW-0678">Repressor</keyword>
<dbReference type="PANTHER" id="PTHR30146">
    <property type="entry name" value="LACI-RELATED TRANSCRIPTIONAL REPRESSOR"/>
    <property type="match status" value="1"/>
</dbReference>
<dbReference type="SUPFAM" id="SSF47413">
    <property type="entry name" value="lambda repressor-like DNA-binding domains"/>
    <property type="match status" value="1"/>
</dbReference>
<dbReference type="OrthoDB" id="269117at2"/>
<dbReference type="KEGG" id="pnd:Pla175_22270"/>
<dbReference type="PANTHER" id="PTHR30146:SF148">
    <property type="entry name" value="HTH-TYPE TRANSCRIPTIONAL REPRESSOR PURR-RELATED"/>
    <property type="match status" value="1"/>
</dbReference>
<proteinExistence type="predicted"/>
<name>A0A518DBK9_9BACT</name>
<evidence type="ECO:0000256" key="4">
    <source>
        <dbReference type="ARBA" id="ARBA00023163"/>
    </source>
</evidence>
<dbReference type="CDD" id="cd01392">
    <property type="entry name" value="HTH_LacI"/>
    <property type="match status" value="1"/>
</dbReference>
<keyword evidence="2" id="KW-0805">Transcription regulation</keyword>
<keyword evidence="3" id="KW-0238">DNA-binding</keyword>
<dbReference type="InterPro" id="IPR046335">
    <property type="entry name" value="LacI/GalR-like_sensor"/>
</dbReference>
<dbReference type="Pfam" id="PF13377">
    <property type="entry name" value="Peripla_BP_3"/>
    <property type="match status" value="1"/>
</dbReference>
<evidence type="ECO:0000256" key="2">
    <source>
        <dbReference type="ARBA" id="ARBA00023015"/>
    </source>
</evidence>
<organism evidence="6 7">
    <name type="scientific">Pirellulimonas nuda</name>
    <dbReference type="NCBI Taxonomy" id="2528009"/>
    <lineage>
        <taxon>Bacteria</taxon>
        <taxon>Pseudomonadati</taxon>
        <taxon>Planctomycetota</taxon>
        <taxon>Planctomycetia</taxon>
        <taxon>Pirellulales</taxon>
        <taxon>Lacipirellulaceae</taxon>
        <taxon>Pirellulimonas</taxon>
    </lineage>
</organism>
<dbReference type="GO" id="GO:0003700">
    <property type="term" value="F:DNA-binding transcription factor activity"/>
    <property type="evidence" value="ECO:0007669"/>
    <property type="project" value="TreeGrafter"/>
</dbReference>
<dbReference type="CDD" id="cd06267">
    <property type="entry name" value="PBP1_LacI_sugar_binding-like"/>
    <property type="match status" value="1"/>
</dbReference>
<dbReference type="Gene3D" id="3.40.50.2300">
    <property type="match status" value="2"/>
</dbReference>
<evidence type="ECO:0000313" key="6">
    <source>
        <dbReference type="EMBL" id="QDU88843.1"/>
    </source>
</evidence>
<dbReference type="Proteomes" id="UP000317429">
    <property type="component" value="Chromosome"/>
</dbReference>
<dbReference type="Pfam" id="PF00356">
    <property type="entry name" value="LacI"/>
    <property type="match status" value="1"/>
</dbReference>
<dbReference type="AlphaFoldDB" id="A0A518DBK9"/>
<dbReference type="Gene3D" id="1.10.260.40">
    <property type="entry name" value="lambda repressor-like DNA-binding domains"/>
    <property type="match status" value="1"/>
</dbReference>
<dbReference type="InterPro" id="IPR010982">
    <property type="entry name" value="Lambda_DNA-bd_dom_sf"/>
</dbReference>
<keyword evidence="4" id="KW-0804">Transcription</keyword>
<keyword evidence="7" id="KW-1185">Reference proteome</keyword>
<reference evidence="6 7" key="1">
    <citation type="submission" date="2019-02" db="EMBL/GenBank/DDBJ databases">
        <title>Deep-cultivation of Planctomycetes and their phenomic and genomic characterization uncovers novel biology.</title>
        <authorList>
            <person name="Wiegand S."/>
            <person name="Jogler M."/>
            <person name="Boedeker C."/>
            <person name="Pinto D."/>
            <person name="Vollmers J."/>
            <person name="Rivas-Marin E."/>
            <person name="Kohn T."/>
            <person name="Peeters S.H."/>
            <person name="Heuer A."/>
            <person name="Rast P."/>
            <person name="Oberbeckmann S."/>
            <person name="Bunk B."/>
            <person name="Jeske O."/>
            <person name="Meyerdierks A."/>
            <person name="Storesund J.E."/>
            <person name="Kallscheuer N."/>
            <person name="Luecker S."/>
            <person name="Lage O.M."/>
            <person name="Pohl T."/>
            <person name="Merkel B.J."/>
            <person name="Hornburger P."/>
            <person name="Mueller R.-W."/>
            <person name="Bruemmer F."/>
            <person name="Labrenz M."/>
            <person name="Spormann A.M."/>
            <person name="Op den Camp H."/>
            <person name="Overmann J."/>
            <person name="Amann R."/>
            <person name="Jetten M.S.M."/>
            <person name="Mascher T."/>
            <person name="Medema M.H."/>
            <person name="Devos D.P."/>
            <person name="Kaster A.-K."/>
            <person name="Ovreas L."/>
            <person name="Rohde M."/>
            <person name="Galperin M.Y."/>
            <person name="Jogler C."/>
        </authorList>
    </citation>
    <scope>NUCLEOTIDE SEQUENCE [LARGE SCALE GENOMIC DNA]</scope>
    <source>
        <strain evidence="6 7">Pla175</strain>
    </source>
</reference>
<dbReference type="RefSeq" id="WP_145284258.1">
    <property type="nucleotide sequence ID" value="NZ_CP036291.1"/>
</dbReference>
<dbReference type="SUPFAM" id="SSF53822">
    <property type="entry name" value="Periplasmic binding protein-like I"/>
    <property type="match status" value="1"/>
</dbReference>
<dbReference type="InterPro" id="IPR028082">
    <property type="entry name" value="Peripla_BP_I"/>
</dbReference>
<evidence type="ECO:0000313" key="7">
    <source>
        <dbReference type="Proteomes" id="UP000317429"/>
    </source>
</evidence>
<protein>
    <submittedName>
        <fullName evidence="6">HTH-type transcriptional regulator DegA</fullName>
    </submittedName>
</protein>
<evidence type="ECO:0000256" key="3">
    <source>
        <dbReference type="ARBA" id="ARBA00023125"/>
    </source>
</evidence>
<dbReference type="PROSITE" id="PS50932">
    <property type="entry name" value="HTH_LACI_2"/>
    <property type="match status" value="1"/>
</dbReference>
<evidence type="ECO:0000256" key="1">
    <source>
        <dbReference type="ARBA" id="ARBA00022491"/>
    </source>
</evidence>
<dbReference type="InterPro" id="IPR000843">
    <property type="entry name" value="HTH_LacI"/>
</dbReference>
<dbReference type="EMBL" id="CP036291">
    <property type="protein sequence ID" value="QDU88843.1"/>
    <property type="molecule type" value="Genomic_DNA"/>
</dbReference>
<sequence>MSQSRVPRLKDVAEEAGVSVSAASKILRGDQGRFGDATCRRVLDAAERLGWRRNLLVSGIQTGRTQTVGVMIPPYDSFWINVLSGIHHRLSEADYLPITVWQGDLDHFPNFEADEPEGVRQINRLLDRRVDALILWPPFSVAYHDHLADLASKRVPVVVIDHRADEPYCDSVVTNEALAAKTVAKHLLDLGHRRIACISSRESKSQTWALERRQQFERAVSFHDEAEVRSWRLNHAGTNGVEVATELLSGDFRPTAVFAVSDHEAQDVYDAAILLGLSIPGDLSIVGFADLDFAAGLTPPLSTVRQRPREIGVEAASLVLSRLSGDQENLPLVESKIEADFVLRESTGPAPRDADRG</sequence>
<gene>
    <name evidence="6" type="primary">degA</name>
    <name evidence="6" type="ORF">Pla175_22270</name>
</gene>
<dbReference type="SMART" id="SM00354">
    <property type="entry name" value="HTH_LACI"/>
    <property type="match status" value="1"/>
</dbReference>
<accession>A0A518DBK9</accession>